<accession>A0ABN7XGA8</accession>
<protein>
    <submittedName>
        <fullName evidence="1">41136_t:CDS:1</fullName>
    </submittedName>
</protein>
<evidence type="ECO:0000313" key="2">
    <source>
        <dbReference type="Proteomes" id="UP000789901"/>
    </source>
</evidence>
<proteinExistence type="predicted"/>
<comment type="caution">
    <text evidence="1">The sequence shown here is derived from an EMBL/GenBank/DDBJ whole genome shotgun (WGS) entry which is preliminary data.</text>
</comment>
<organism evidence="1 2">
    <name type="scientific">Gigaspora margarita</name>
    <dbReference type="NCBI Taxonomy" id="4874"/>
    <lineage>
        <taxon>Eukaryota</taxon>
        <taxon>Fungi</taxon>
        <taxon>Fungi incertae sedis</taxon>
        <taxon>Mucoromycota</taxon>
        <taxon>Glomeromycotina</taxon>
        <taxon>Glomeromycetes</taxon>
        <taxon>Diversisporales</taxon>
        <taxon>Gigasporaceae</taxon>
        <taxon>Gigaspora</taxon>
    </lineage>
</organism>
<sequence length="42" mass="4754">LFNQKSVALIIDETTNDCLCSIVNTLFNFCQDTKLISVDFLN</sequence>
<keyword evidence="2" id="KW-1185">Reference proteome</keyword>
<gene>
    <name evidence="1" type="ORF">GMARGA_LOCUS42687</name>
</gene>
<name>A0ABN7XGA8_GIGMA</name>
<reference evidence="1 2" key="1">
    <citation type="submission" date="2021-06" db="EMBL/GenBank/DDBJ databases">
        <authorList>
            <person name="Kallberg Y."/>
            <person name="Tangrot J."/>
            <person name="Rosling A."/>
        </authorList>
    </citation>
    <scope>NUCLEOTIDE SEQUENCE [LARGE SCALE GENOMIC DNA]</scope>
    <source>
        <strain evidence="1 2">120-4 pot B 10/14</strain>
    </source>
</reference>
<dbReference type="Proteomes" id="UP000789901">
    <property type="component" value="Unassembled WGS sequence"/>
</dbReference>
<feature type="non-terminal residue" evidence="1">
    <location>
        <position position="42"/>
    </location>
</feature>
<dbReference type="EMBL" id="CAJVQB010130082">
    <property type="protein sequence ID" value="CAG8853866.1"/>
    <property type="molecule type" value="Genomic_DNA"/>
</dbReference>
<feature type="non-terminal residue" evidence="1">
    <location>
        <position position="1"/>
    </location>
</feature>
<evidence type="ECO:0000313" key="1">
    <source>
        <dbReference type="EMBL" id="CAG8853866.1"/>
    </source>
</evidence>